<evidence type="ECO:0000313" key="2">
    <source>
        <dbReference type="Proteomes" id="UP000033008"/>
    </source>
</evidence>
<protein>
    <submittedName>
        <fullName evidence="1">Uncharacterized protein</fullName>
    </submittedName>
</protein>
<sequence>MKPTVILERSPYRYVQCGLLEINGRPDYRIQKMNEWTKRYTDMYFLDNQMQLDTCLEDVEYVRWLDPDPDVCAYRKFNSVRNPYVN</sequence>
<dbReference type="RefSeq" id="YP_009134164.1">
    <property type="nucleotide sequence ID" value="NC_026926.1"/>
</dbReference>
<gene>
    <name evidence="1" type="ORF">Syn7803US103_182</name>
</gene>
<proteinExistence type="predicted"/>
<name>A0A0E3FAB2_9CAUD</name>
<accession>A0A0E3FAB2</accession>
<evidence type="ECO:0000313" key="1">
    <source>
        <dbReference type="EMBL" id="AIX24077.1"/>
    </source>
</evidence>
<dbReference type="EMBL" id="KJ019069">
    <property type="protein sequence ID" value="AIX24077.1"/>
    <property type="molecule type" value="Genomic_DNA"/>
</dbReference>
<dbReference type="KEGG" id="vg:24171360"/>
<dbReference type="OrthoDB" id="22076at10239"/>
<dbReference type="Proteomes" id="UP000033008">
    <property type="component" value="Segment"/>
</dbReference>
<reference evidence="1 2" key="1">
    <citation type="submission" date="2013-12" db="EMBL/GenBank/DDBJ databases">
        <title>Ecological redundancy of diverse viral populations within a natural community.</title>
        <authorList>
            <person name="Gregory A.C."/>
            <person name="LaButti K."/>
            <person name="Copeland A."/>
            <person name="Woyke T."/>
            <person name="Sullivan M.B."/>
        </authorList>
    </citation>
    <scope>NUCLEOTIDE SEQUENCE [LARGE SCALE GENOMIC DNA]</scope>
    <source>
        <strain evidence="1">Syn7803US103</strain>
    </source>
</reference>
<dbReference type="GeneID" id="24171360"/>
<organism evidence="1 2">
    <name type="scientific">Synechococcus phage ACG-2014j</name>
    <dbReference type="NCBI Taxonomy" id="1493514"/>
    <lineage>
        <taxon>Viruses</taxon>
        <taxon>Duplodnaviria</taxon>
        <taxon>Heunggongvirae</taxon>
        <taxon>Uroviricota</taxon>
        <taxon>Caudoviricetes</taxon>
        <taxon>Pantevenvirales</taxon>
        <taxon>Kyanoviridae</taxon>
        <taxon>Potamoivirus</taxon>
        <taxon>Potamoivirus tusconj</taxon>
    </lineage>
</organism>